<keyword evidence="8" id="KW-1185">Reference proteome</keyword>
<evidence type="ECO:0000256" key="1">
    <source>
        <dbReference type="ARBA" id="ARBA00004141"/>
    </source>
</evidence>
<organism evidence="7 8">
    <name type="scientific">Frieseomelitta varia</name>
    <dbReference type="NCBI Taxonomy" id="561572"/>
    <lineage>
        <taxon>Eukaryota</taxon>
        <taxon>Metazoa</taxon>
        <taxon>Ecdysozoa</taxon>
        <taxon>Arthropoda</taxon>
        <taxon>Hexapoda</taxon>
        <taxon>Insecta</taxon>
        <taxon>Pterygota</taxon>
        <taxon>Neoptera</taxon>
        <taxon>Endopterygota</taxon>
        <taxon>Hymenoptera</taxon>
        <taxon>Apocrita</taxon>
        <taxon>Aculeata</taxon>
        <taxon>Apoidea</taxon>
        <taxon>Anthophila</taxon>
        <taxon>Apidae</taxon>
        <taxon>Frieseomelitta</taxon>
    </lineage>
</organism>
<reference evidence="7" key="1">
    <citation type="submission" date="2019-11" db="EMBL/GenBank/DDBJ databases">
        <title>The nuclear and mitochondrial genomes of Frieseomelitta varia - a highly eusocial stingless bee (Meliponini) with a permanently sterile worker caste.</title>
        <authorList>
            <person name="Freitas F.C.P."/>
            <person name="Lourenco A.P."/>
            <person name="Nunes F.M.F."/>
            <person name="Paschoal A.R."/>
            <person name="Abreu F.C.P."/>
            <person name="Barbin F.O."/>
            <person name="Bataglia L."/>
            <person name="Cardoso-Junior C.A.M."/>
            <person name="Cervoni M.S."/>
            <person name="Silva S.R."/>
            <person name="Dalarmi F."/>
            <person name="Del Lama M.A."/>
            <person name="Depintor T.S."/>
            <person name="Ferreira K.M."/>
            <person name="Goria P.S."/>
            <person name="Jaskot M.C."/>
            <person name="Lago D.C."/>
            <person name="Luna-Lucena D."/>
            <person name="Moda L.M."/>
            <person name="Nascimento L."/>
            <person name="Pedrino M."/>
            <person name="Rabico F.O."/>
            <person name="Sanches F.C."/>
            <person name="Santos D.E."/>
            <person name="Santos C.G."/>
            <person name="Vieira J."/>
            <person name="Lopes T.F."/>
            <person name="Barchuk A.R."/>
            <person name="Hartfelder K."/>
            <person name="Simoes Z.L.P."/>
            <person name="Bitondi M.M.G."/>
            <person name="Pinheiro D.G."/>
        </authorList>
    </citation>
    <scope>NUCLEOTIDE SEQUENCE</scope>
    <source>
        <strain evidence="7">USP_RPSP 00005682</strain>
        <tissue evidence="7">Whole individual</tissue>
    </source>
</reference>
<gene>
    <name evidence="7" type="ORF">E2986_04422</name>
</gene>
<dbReference type="PROSITE" id="PS00421">
    <property type="entry name" value="TM4_1"/>
    <property type="match status" value="1"/>
</dbReference>
<feature type="transmembrane region" description="Helical" evidence="6">
    <location>
        <begin position="255"/>
        <end position="281"/>
    </location>
</feature>
<dbReference type="PANTHER" id="PTHR19282:SF551">
    <property type="entry name" value="RE08073P-RELATED"/>
    <property type="match status" value="1"/>
</dbReference>
<feature type="transmembrane region" description="Helical" evidence="6">
    <location>
        <begin position="34"/>
        <end position="56"/>
    </location>
</feature>
<evidence type="ECO:0000256" key="6">
    <source>
        <dbReference type="RuleBase" id="RU361218"/>
    </source>
</evidence>
<dbReference type="InterPro" id="IPR000301">
    <property type="entry name" value="Tetraspanin_animals"/>
</dbReference>
<keyword evidence="5 6" id="KW-0472">Membrane</keyword>
<evidence type="ECO:0000313" key="7">
    <source>
        <dbReference type="EMBL" id="KAF3428137.1"/>
    </source>
</evidence>
<dbReference type="PRINTS" id="PR00259">
    <property type="entry name" value="TMFOUR"/>
</dbReference>
<comment type="similarity">
    <text evidence="2 6">Belongs to the tetraspanin (TM4SF) family.</text>
</comment>
<dbReference type="AlphaFoldDB" id="A0A833SG75"/>
<evidence type="ECO:0000313" key="8">
    <source>
        <dbReference type="Proteomes" id="UP000655588"/>
    </source>
</evidence>
<comment type="caution">
    <text evidence="6">Lacks conserved residue(s) required for the propagation of feature annotation.</text>
</comment>
<evidence type="ECO:0000256" key="5">
    <source>
        <dbReference type="ARBA" id="ARBA00023136"/>
    </source>
</evidence>
<dbReference type="Pfam" id="PF00335">
    <property type="entry name" value="Tetraspanin"/>
    <property type="match status" value="1"/>
</dbReference>
<accession>A0A833SG75</accession>
<feature type="non-terminal residue" evidence="7">
    <location>
        <position position="1"/>
    </location>
</feature>
<evidence type="ECO:0000256" key="3">
    <source>
        <dbReference type="ARBA" id="ARBA00022692"/>
    </source>
</evidence>
<dbReference type="Proteomes" id="UP000655588">
    <property type="component" value="Unassembled WGS sequence"/>
</dbReference>
<keyword evidence="3 6" id="KW-0812">Transmembrane</keyword>
<dbReference type="PIRSF" id="PIRSF002419">
    <property type="entry name" value="Tetraspanin"/>
    <property type="match status" value="1"/>
</dbReference>
<keyword evidence="4 6" id="KW-1133">Transmembrane helix</keyword>
<name>A0A833SG75_9HYME</name>
<dbReference type="PANTHER" id="PTHR19282">
    <property type="entry name" value="TETRASPANIN"/>
    <property type="match status" value="1"/>
</dbReference>
<dbReference type="GO" id="GO:0005886">
    <property type="term" value="C:plasma membrane"/>
    <property type="evidence" value="ECO:0007669"/>
    <property type="project" value="TreeGrafter"/>
</dbReference>
<dbReference type="InterPro" id="IPR008952">
    <property type="entry name" value="Tetraspanin_EC2_sf"/>
</dbReference>
<comment type="subcellular location">
    <subcellularLocation>
        <location evidence="1 6">Membrane</location>
        <topology evidence="1 6">Multi-pass membrane protein</topology>
    </subcellularLocation>
</comment>
<dbReference type="InterPro" id="IPR018503">
    <property type="entry name" value="Tetraspanin_CS"/>
</dbReference>
<sequence length="289" mass="30883">VVGLAAVILAVWILTGQTFLISLAEEQHNLNAGLYILLAAGILMLIVALLGCCGAFRGSQCMLVAFFSCLLVVIVAQIAAGAWLYTNSNRLEKLVKSSVINTVKNKYGVDTAHTETVDTFQSDLGCCGATGPADWTGSKYARSDSSSPISITVSGDPNNVFKVPESCCKDKESIACKAAQNIKVASVVSPAIYSEVISFLSTEFRDSLMESRLVERVNEPPIIVKVVAPIKFDRFFPFQGCIDKLMDALNSQRNIVIGVAAGIGILELLGLIFSLVLCCAIGSSDRYKA</sequence>
<proteinExistence type="inferred from homology"/>
<dbReference type="Gene3D" id="1.10.1450.10">
    <property type="entry name" value="Tetraspanin"/>
    <property type="match status" value="1"/>
</dbReference>
<dbReference type="EMBL" id="WNWW01000230">
    <property type="protein sequence ID" value="KAF3428137.1"/>
    <property type="molecule type" value="Genomic_DNA"/>
</dbReference>
<evidence type="ECO:0000256" key="2">
    <source>
        <dbReference type="ARBA" id="ARBA00006840"/>
    </source>
</evidence>
<feature type="transmembrane region" description="Helical" evidence="6">
    <location>
        <begin position="63"/>
        <end position="85"/>
    </location>
</feature>
<dbReference type="InterPro" id="IPR018499">
    <property type="entry name" value="Tetraspanin/Peripherin"/>
</dbReference>
<evidence type="ECO:0000256" key="4">
    <source>
        <dbReference type="ARBA" id="ARBA00022989"/>
    </source>
</evidence>
<dbReference type="SUPFAM" id="SSF48652">
    <property type="entry name" value="Tetraspanin"/>
    <property type="match status" value="1"/>
</dbReference>
<comment type="caution">
    <text evidence="7">The sequence shown here is derived from an EMBL/GenBank/DDBJ whole genome shotgun (WGS) entry which is preliminary data.</text>
</comment>
<protein>
    <recommendedName>
        <fullName evidence="6">Tetraspanin</fullName>
    </recommendedName>
</protein>